<dbReference type="InterPro" id="IPR011010">
    <property type="entry name" value="DNA_brk_join_enz"/>
</dbReference>
<dbReference type="PROSITE" id="PS51898">
    <property type="entry name" value="TYR_RECOMBINASE"/>
    <property type="match status" value="1"/>
</dbReference>
<dbReference type="InterPro" id="IPR050090">
    <property type="entry name" value="Tyrosine_recombinase_XerCD"/>
</dbReference>
<dbReference type="EMBL" id="BAAAIZ010000114">
    <property type="protein sequence ID" value="GAA1434000.1"/>
    <property type="molecule type" value="Genomic_DNA"/>
</dbReference>
<feature type="region of interest" description="Disordered" evidence="4">
    <location>
        <begin position="1"/>
        <end position="23"/>
    </location>
</feature>
<evidence type="ECO:0000313" key="7">
    <source>
        <dbReference type="Proteomes" id="UP001500973"/>
    </source>
</evidence>
<feature type="domain" description="Tyr recombinase" evidence="5">
    <location>
        <begin position="470"/>
        <end position="684"/>
    </location>
</feature>
<evidence type="ECO:0000313" key="6">
    <source>
        <dbReference type="EMBL" id="GAA1434000.1"/>
    </source>
</evidence>
<dbReference type="PANTHER" id="PTHR30349:SF41">
    <property type="entry name" value="INTEGRASE_RECOMBINASE PROTEIN MJ0367-RELATED"/>
    <property type="match status" value="1"/>
</dbReference>
<sequence length="845" mass="93587">MTATGNVVPLHQPRPARKAGMDGLPPDVLAGWTAWLGERIDTGWRPGEWDSEARLFNGDPDNPRTVVYRCATAACDGLSRTRGLCATCEKACRASELELREFRAVFVPDRNRVIAGQRAACRVAGCPRESILWGLCNAHGSRRHKHLQRDPGSDLDAWIAVQKPYPPSPACAVPGCRYDARATFGLCSMHQTRWKKHTAVSRRRRPAPVVTAEWLERQAPFLNIHQFSLAPLPPVTRLEMLYALQQRDERGQKIDPVAVRQAVAHLADRVMSIAAADAEQVTGPAQANVDALLRETHRIVTGAFDRFQGVDPASRDVLDLSELGVRGLRGTPTHRPGGLDVSEVRQPWLRQILVTWIAETKPTTSEVRRALRACLAASRALQIRPGGGEDPAALAFADMNAVVDTFRHLPKLDGNPMSNKQRGALLSFFFKVLDYNRAAGHLDGMSASFARHSSHVIKQEEANEDETGKALPETVIAQLDQHTHLLGQGVSHGRMTSEQVGAMGRAVYELLRDTGRRPYEIAELRTNCLEHDGGDWSLVWDNRKGRRNGRRLPITSDTVETIKTWLAVRDTLELPTGSEPYLFPPAGEDGIVRHLVSGQISTLIREWTKRIPVLLGEEFGKDGERVPFDTSLIYPYAFRHSYAQRHADAGVPIDVLRELMDHKSMQTTQRYYKISQKRKRQAVNVMRLHTVDRKGQPAPMASATAYQARSVAVPFGNCTEPSNVKAGGKACPIRFQCAACPSYRPDPSYLPAIEDHIRSLKADREMAVMMEADEFVVRNLDDQIAAFKGTAETMRKLVEAMSPVEREEVEQAATVLRKVRAAQGSRAAVALGMPAFPAPRDGSTA</sequence>
<evidence type="ECO:0000256" key="3">
    <source>
        <dbReference type="ARBA" id="ARBA00023172"/>
    </source>
</evidence>
<protein>
    <submittedName>
        <fullName evidence="6">Tyrosine-type recombinase/integrase</fullName>
    </submittedName>
</protein>
<dbReference type="PANTHER" id="PTHR30349">
    <property type="entry name" value="PHAGE INTEGRASE-RELATED"/>
    <property type="match status" value="1"/>
</dbReference>
<dbReference type="Proteomes" id="UP001500973">
    <property type="component" value="Unassembled WGS sequence"/>
</dbReference>
<gene>
    <name evidence="6" type="ORF">GCM10009601_57640</name>
</gene>
<evidence type="ECO:0000259" key="5">
    <source>
        <dbReference type="PROSITE" id="PS51898"/>
    </source>
</evidence>
<dbReference type="SUPFAM" id="SSF56349">
    <property type="entry name" value="DNA breaking-rejoining enzymes"/>
    <property type="match status" value="1"/>
</dbReference>
<comment type="caution">
    <text evidence="6">The sequence shown here is derived from an EMBL/GenBank/DDBJ whole genome shotgun (WGS) entry which is preliminary data.</text>
</comment>
<dbReference type="Pfam" id="PF00589">
    <property type="entry name" value="Phage_integrase"/>
    <property type="match status" value="1"/>
</dbReference>
<dbReference type="RefSeq" id="WP_344016176.1">
    <property type="nucleotide sequence ID" value="NZ_BAAAIZ010000114.1"/>
</dbReference>
<reference evidence="7" key="1">
    <citation type="journal article" date="2019" name="Int. J. Syst. Evol. Microbiol.">
        <title>The Global Catalogue of Microorganisms (GCM) 10K type strain sequencing project: providing services to taxonomists for standard genome sequencing and annotation.</title>
        <authorList>
            <consortium name="The Broad Institute Genomics Platform"/>
            <consortium name="The Broad Institute Genome Sequencing Center for Infectious Disease"/>
            <person name="Wu L."/>
            <person name="Ma J."/>
        </authorList>
    </citation>
    <scope>NUCLEOTIDE SEQUENCE [LARGE SCALE GENOMIC DNA]</scope>
    <source>
        <strain evidence="7">JCM 11756</strain>
    </source>
</reference>
<keyword evidence="2" id="KW-0238">DNA-binding</keyword>
<comment type="similarity">
    <text evidence="1">Belongs to the 'phage' integrase family.</text>
</comment>
<evidence type="ECO:0000256" key="4">
    <source>
        <dbReference type="SAM" id="MobiDB-lite"/>
    </source>
</evidence>
<proteinExistence type="inferred from homology"/>
<organism evidence="6 7">
    <name type="scientific">Streptomyces thermospinosisporus</name>
    <dbReference type="NCBI Taxonomy" id="161482"/>
    <lineage>
        <taxon>Bacteria</taxon>
        <taxon>Bacillati</taxon>
        <taxon>Actinomycetota</taxon>
        <taxon>Actinomycetes</taxon>
        <taxon>Kitasatosporales</taxon>
        <taxon>Streptomycetaceae</taxon>
        <taxon>Streptomyces</taxon>
    </lineage>
</organism>
<dbReference type="InterPro" id="IPR013762">
    <property type="entry name" value="Integrase-like_cat_sf"/>
</dbReference>
<dbReference type="Gene3D" id="1.10.443.10">
    <property type="entry name" value="Intergrase catalytic core"/>
    <property type="match status" value="1"/>
</dbReference>
<evidence type="ECO:0000256" key="1">
    <source>
        <dbReference type="ARBA" id="ARBA00008857"/>
    </source>
</evidence>
<name>A0ABP4JX05_9ACTN</name>
<dbReference type="CDD" id="cd00397">
    <property type="entry name" value="DNA_BRE_C"/>
    <property type="match status" value="1"/>
</dbReference>
<keyword evidence="3" id="KW-0233">DNA recombination</keyword>
<evidence type="ECO:0000256" key="2">
    <source>
        <dbReference type="ARBA" id="ARBA00023125"/>
    </source>
</evidence>
<keyword evidence="7" id="KW-1185">Reference proteome</keyword>
<accession>A0ABP4JX05</accession>
<dbReference type="InterPro" id="IPR002104">
    <property type="entry name" value="Integrase_catalytic"/>
</dbReference>